<keyword evidence="10" id="KW-1185">Reference proteome</keyword>
<dbReference type="InterPro" id="IPR036097">
    <property type="entry name" value="HisK_dim/P_sf"/>
</dbReference>
<organism evidence="9 10">
    <name type="scientific">Oligosphaera ethanolica</name>
    <dbReference type="NCBI Taxonomy" id="760260"/>
    <lineage>
        <taxon>Bacteria</taxon>
        <taxon>Pseudomonadati</taxon>
        <taxon>Lentisphaerota</taxon>
        <taxon>Oligosphaeria</taxon>
        <taxon>Oligosphaerales</taxon>
        <taxon>Oligosphaeraceae</taxon>
        <taxon>Oligosphaera</taxon>
    </lineage>
</organism>
<keyword evidence="7" id="KW-0175">Coiled coil</keyword>
<dbReference type="AlphaFoldDB" id="A0AAE3VDV7"/>
<dbReference type="Proteomes" id="UP001238163">
    <property type="component" value="Unassembled WGS sequence"/>
</dbReference>
<dbReference type="PROSITE" id="PS50109">
    <property type="entry name" value="HIS_KIN"/>
    <property type="match status" value="1"/>
</dbReference>
<dbReference type="Gene3D" id="3.30.565.10">
    <property type="entry name" value="Histidine kinase-like ATPase, C-terminal domain"/>
    <property type="match status" value="1"/>
</dbReference>
<evidence type="ECO:0000256" key="3">
    <source>
        <dbReference type="ARBA" id="ARBA00022553"/>
    </source>
</evidence>
<dbReference type="RefSeq" id="WP_307260062.1">
    <property type="nucleotide sequence ID" value="NZ_JAUSVL010000001.1"/>
</dbReference>
<dbReference type="FunFam" id="3.30.565.10:FF:000006">
    <property type="entry name" value="Sensor histidine kinase WalK"/>
    <property type="match status" value="1"/>
</dbReference>
<dbReference type="SMART" id="SM00387">
    <property type="entry name" value="HATPase_c"/>
    <property type="match status" value="1"/>
</dbReference>
<keyword evidence="4" id="KW-0808">Transferase</keyword>
<dbReference type="Gene3D" id="1.10.287.130">
    <property type="match status" value="1"/>
</dbReference>
<dbReference type="PANTHER" id="PTHR43711:SF31">
    <property type="entry name" value="HISTIDINE KINASE"/>
    <property type="match status" value="1"/>
</dbReference>
<dbReference type="EC" id="2.7.13.3" evidence="2"/>
<dbReference type="InterPro" id="IPR036890">
    <property type="entry name" value="HATPase_C_sf"/>
</dbReference>
<dbReference type="SUPFAM" id="SSF47384">
    <property type="entry name" value="Homodimeric domain of signal transducing histidine kinase"/>
    <property type="match status" value="1"/>
</dbReference>
<dbReference type="PANTHER" id="PTHR43711">
    <property type="entry name" value="TWO-COMPONENT HISTIDINE KINASE"/>
    <property type="match status" value="1"/>
</dbReference>
<dbReference type="SMART" id="SM00388">
    <property type="entry name" value="HisKA"/>
    <property type="match status" value="1"/>
</dbReference>
<dbReference type="GO" id="GO:0000155">
    <property type="term" value="F:phosphorelay sensor kinase activity"/>
    <property type="evidence" value="ECO:0007669"/>
    <property type="project" value="InterPro"/>
</dbReference>
<protein>
    <recommendedName>
        <fullName evidence="2">histidine kinase</fullName>
        <ecNumber evidence="2">2.7.13.3</ecNumber>
    </recommendedName>
</protein>
<dbReference type="InterPro" id="IPR004358">
    <property type="entry name" value="Sig_transdc_His_kin-like_C"/>
</dbReference>
<keyword evidence="5 9" id="KW-0418">Kinase</keyword>
<accession>A0AAE3VDV7</accession>
<keyword evidence="6" id="KW-0902">Two-component regulatory system</keyword>
<feature type="coiled-coil region" evidence="7">
    <location>
        <begin position="119"/>
        <end position="167"/>
    </location>
</feature>
<dbReference type="InterPro" id="IPR003594">
    <property type="entry name" value="HATPase_dom"/>
</dbReference>
<name>A0AAE3VDV7_9BACT</name>
<sequence length="393" mass="43143">MSSPCCQDSSAFPIRDWQDEISAFLCPSHSLCLALFDLEGALQFANPAMRRLFKSDPVRSFLNPSFAALCEHPVIDGTLVYDGFVTIGDYLSTNPSLRSKVFRKNGQLLISCDYDAAQLFELNQSLADLNQQVNNLQRQLIKDKATLQATLAQLNEANARLAELNATKDRFFSIIAHDLRSPFNAIVGFSSLLAEQVRDKDYDGIGEYAEMIEESSQRALALLHNLLEWSRSQTGRIKFAPTDMSVKKLLDDCVALVQDAARQKNIAVVADVPVDGRLYGDEAMLATVLRNLLTNAVKFTTAGGRVLATARADEEGWTIAVRDNGVGISPENQAKLFRLDQSLSTSGTNNEQGTGLGLILCKEFVDKHGGRLWVESTPGQGSIFSFSIPVSAR</sequence>
<reference evidence="9" key="1">
    <citation type="submission" date="2023-07" db="EMBL/GenBank/DDBJ databases">
        <title>Genomic Encyclopedia of Type Strains, Phase IV (KMG-IV): sequencing the most valuable type-strain genomes for metagenomic binning, comparative biology and taxonomic classification.</title>
        <authorList>
            <person name="Goeker M."/>
        </authorList>
    </citation>
    <scope>NUCLEOTIDE SEQUENCE</scope>
    <source>
        <strain evidence="9">DSM 24202</strain>
    </source>
</reference>
<evidence type="ECO:0000313" key="10">
    <source>
        <dbReference type="Proteomes" id="UP001238163"/>
    </source>
</evidence>
<dbReference type="EMBL" id="JAUSVL010000001">
    <property type="protein sequence ID" value="MDQ0288727.1"/>
    <property type="molecule type" value="Genomic_DNA"/>
</dbReference>
<dbReference type="PRINTS" id="PR00344">
    <property type="entry name" value="BCTRLSENSOR"/>
</dbReference>
<dbReference type="SUPFAM" id="SSF55874">
    <property type="entry name" value="ATPase domain of HSP90 chaperone/DNA topoisomerase II/histidine kinase"/>
    <property type="match status" value="1"/>
</dbReference>
<evidence type="ECO:0000256" key="1">
    <source>
        <dbReference type="ARBA" id="ARBA00000085"/>
    </source>
</evidence>
<feature type="domain" description="Histidine kinase" evidence="8">
    <location>
        <begin position="174"/>
        <end position="392"/>
    </location>
</feature>
<comment type="caution">
    <text evidence="9">The sequence shown here is derived from an EMBL/GenBank/DDBJ whole genome shotgun (WGS) entry which is preliminary data.</text>
</comment>
<dbReference type="CDD" id="cd00082">
    <property type="entry name" value="HisKA"/>
    <property type="match status" value="1"/>
</dbReference>
<evidence type="ECO:0000256" key="7">
    <source>
        <dbReference type="SAM" id="Coils"/>
    </source>
</evidence>
<gene>
    <name evidence="9" type="ORF">J3R75_000834</name>
</gene>
<evidence type="ECO:0000256" key="5">
    <source>
        <dbReference type="ARBA" id="ARBA00022777"/>
    </source>
</evidence>
<evidence type="ECO:0000259" key="8">
    <source>
        <dbReference type="PROSITE" id="PS50109"/>
    </source>
</evidence>
<dbReference type="InterPro" id="IPR005467">
    <property type="entry name" value="His_kinase_dom"/>
</dbReference>
<dbReference type="InterPro" id="IPR003661">
    <property type="entry name" value="HisK_dim/P_dom"/>
</dbReference>
<evidence type="ECO:0000256" key="2">
    <source>
        <dbReference type="ARBA" id="ARBA00012438"/>
    </source>
</evidence>
<comment type="catalytic activity">
    <reaction evidence="1">
        <text>ATP + protein L-histidine = ADP + protein N-phospho-L-histidine.</text>
        <dbReference type="EC" id="2.7.13.3"/>
    </reaction>
</comment>
<evidence type="ECO:0000313" key="9">
    <source>
        <dbReference type="EMBL" id="MDQ0288727.1"/>
    </source>
</evidence>
<dbReference type="Pfam" id="PF00512">
    <property type="entry name" value="HisKA"/>
    <property type="match status" value="1"/>
</dbReference>
<evidence type="ECO:0000256" key="4">
    <source>
        <dbReference type="ARBA" id="ARBA00022679"/>
    </source>
</evidence>
<proteinExistence type="predicted"/>
<evidence type="ECO:0000256" key="6">
    <source>
        <dbReference type="ARBA" id="ARBA00023012"/>
    </source>
</evidence>
<keyword evidence="3" id="KW-0597">Phosphoprotein</keyword>
<dbReference type="InterPro" id="IPR050736">
    <property type="entry name" value="Sensor_HK_Regulatory"/>
</dbReference>
<dbReference type="Pfam" id="PF02518">
    <property type="entry name" value="HATPase_c"/>
    <property type="match status" value="1"/>
</dbReference>